<name>A0A8J3IK61_9CHLR</name>
<gene>
    <name evidence="1" type="ORF">KSF_023280</name>
</gene>
<keyword evidence="2" id="KW-1185">Reference proteome</keyword>
<dbReference type="RefSeq" id="WP_220203122.1">
    <property type="nucleotide sequence ID" value="NZ_BNJK01000001.1"/>
</dbReference>
<evidence type="ECO:0000313" key="2">
    <source>
        <dbReference type="Proteomes" id="UP000597444"/>
    </source>
</evidence>
<proteinExistence type="predicted"/>
<accession>A0A8J3IK61</accession>
<protein>
    <submittedName>
        <fullName evidence="1">Uncharacterized protein</fullName>
    </submittedName>
</protein>
<dbReference type="Proteomes" id="UP000597444">
    <property type="component" value="Unassembled WGS sequence"/>
</dbReference>
<dbReference type="EMBL" id="BNJK01000001">
    <property type="protein sequence ID" value="GHO92280.1"/>
    <property type="molecule type" value="Genomic_DNA"/>
</dbReference>
<sequence>MDNTPPQVFLGGTVGANRWRETIVIPGLLARGVAANALFNPVVQHWTQQAQQYEDMVKRAVRYLLYVVASPDPLGGTANVSAYSLVELTMSLYDSPDRAVALFDTTGMARHTAKAISKSVKDLHERFPSAPIFTDYDSMMDWLAERLRENK</sequence>
<reference evidence="1" key="1">
    <citation type="submission" date="2020-10" db="EMBL/GenBank/DDBJ databases">
        <title>Taxonomic study of unclassified bacteria belonging to the class Ktedonobacteria.</title>
        <authorList>
            <person name="Yabe S."/>
            <person name="Wang C.M."/>
            <person name="Zheng Y."/>
            <person name="Sakai Y."/>
            <person name="Cavaletti L."/>
            <person name="Monciardini P."/>
            <person name="Donadio S."/>
        </authorList>
    </citation>
    <scope>NUCLEOTIDE SEQUENCE</scope>
    <source>
        <strain evidence="1">ID150040</strain>
    </source>
</reference>
<organism evidence="1 2">
    <name type="scientific">Reticulibacter mediterranei</name>
    <dbReference type="NCBI Taxonomy" id="2778369"/>
    <lineage>
        <taxon>Bacteria</taxon>
        <taxon>Bacillati</taxon>
        <taxon>Chloroflexota</taxon>
        <taxon>Ktedonobacteria</taxon>
        <taxon>Ktedonobacterales</taxon>
        <taxon>Reticulibacteraceae</taxon>
        <taxon>Reticulibacter</taxon>
    </lineage>
</organism>
<dbReference type="AlphaFoldDB" id="A0A8J3IK61"/>
<evidence type="ECO:0000313" key="1">
    <source>
        <dbReference type="EMBL" id="GHO92280.1"/>
    </source>
</evidence>
<comment type="caution">
    <text evidence="1">The sequence shown here is derived from an EMBL/GenBank/DDBJ whole genome shotgun (WGS) entry which is preliminary data.</text>
</comment>